<dbReference type="AlphaFoldDB" id="A0AB34KFY6"/>
<dbReference type="PANTHER" id="PTHR21310">
    <property type="entry name" value="AMINOGLYCOSIDE PHOSPHOTRANSFERASE-RELATED-RELATED"/>
    <property type="match status" value="1"/>
</dbReference>
<dbReference type="PANTHER" id="PTHR21310:SF58">
    <property type="entry name" value="AMINOGLYCOSIDE PHOSPHOTRANSFERASE DOMAIN-CONTAINING PROTEIN"/>
    <property type="match status" value="1"/>
</dbReference>
<dbReference type="EMBL" id="JAAQHG020000033">
    <property type="protein sequence ID" value="KAL1583618.1"/>
    <property type="molecule type" value="Genomic_DNA"/>
</dbReference>
<gene>
    <name evidence="2" type="ORF">WHR41_07785</name>
</gene>
<dbReference type="InterPro" id="IPR051678">
    <property type="entry name" value="AGP_Transferase"/>
</dbReference>
<sequence>MLERLIQEFMRTLDDDRWVIGDKLILSRGPNPNGCSWSDGAGSYYCVTETSEVIQSGKAHCNFPVVHEAGKNSRHIIWNIGDAFLKLVIPHSPQVTREHDTLNAIKDMLPENCDTPSVLFHGEWDGRYYLAMSKVPGITLHEAWPRMNEDLKSKCVRNVTDLCFALAKFHGKEISGVDGGHLPELYLLKSHQAGNFAPSILATNSREIGMECSTLCFYHCDLVPGNILVNLETETFGIIDWECAGFVPREWIKTKFCVSGSMDLDTSASDYKDAEYRKEWKSRMQASLMEIGFLDVATSFFEWND</sequence>
<evidence type="ECO:0000313" key="2">
    <source>
        <dbReference type="EMBL" id="KAL1583618.1"/>
    </source>
</evidence>
<dbReference type="CDD" id="cd05120">
    <property type="entry name" value="APH_ChoK_like"/>
    <property type="match status" value="1"/>
</dbReference>
<dbReference type="Pfam" id="PF01636">
    <property type="entry name" value="APH"/>
    <property type="match status" value="1"/>
</dbReference>
<keyword evidence="3" id="KW-1185">Reference proteome</keyword>
<name>A0AB34KFY6_9PEZI</name>
<dbReference type="GeneID" id="96009227"/>
<dbReference type="SUPFAM" id="SSF56112">
    <property type="entry name" value="Protein kinase-like (PK-like)"/>
    <property type="match status" value="1"/>
</dbReference>
<protein>
    <recommendedName>
        <fullName evidence="1">Aminoglycoside phosphotransferase domain-containing protein</fullName>
    </recommendedName>
</protein>
<evidence type="ECO:0000259" key="1">
    <source>
        <dbReference type="Pfam" id="PF01636"/>
    </source>
</evidence>
<organism evidence="2 3">
    <name type="scientific">Cladosporium halotolerans</name>
    <dbReference type="NCBI Taxonomy" id="1052096"/>
    <lineage>
        <taxon>Eukaryota</taxon>
        <taxon>Fungi</taxon>
        <taxon>Dikarya</taxon>
        <taxon>Ascomycota</taxon>
        <taxon>Pezizomycotina</taxon>
        <taxon>Dothideomycetes</taxon>
        <taxon>Dothideomycetidae</taxon>
        <taxon>Cladosporiales</taxon>
        <taxon>Cladosporiaceae</taxon>
        <taxon>Cladosporium</taxon>
    </lineage>
</organism>
<proteinExistence type="predicted"/>
<dbReference type="Proteomes" id="UP000803884">
    <property type="component" value="Unassembled WGS sequence"/>
</dbReference>
<dbReference type="InterPro" id="IPR002575">
    <property type="entry name" value="Aminoglycoside_PTrfase"/>
</dbReference>
<comment type="caution">
    <text evidence="2">The sequence shown here is derived from an EMBL/GenBank/DDBJ whole genome shotgun (WGS) entry which is preliminary data.</text>
</comment>
<evidence type="ECO:0000313" key="3">
    <source>
        <dbReference type="Proteomes" id="UP000803884"/>
    </source>
</evidence>
<feature type="domain" description="Aminoglycoside phosphotransferase" evidence="1">
    <location>
        <begin position="78"/>
        <end position="248"/>
    </location>
</feature>
<dbReference type="InterPro" id="IPR011009">
    <property type="entry name" value="Kinase-like_dom_sf"/>
</dbReference>
<dbReference type="RefSeq" id="XP_069226725.1">
    <property type="nucleotide sequence ID" value="XM_069376389.1"/>
</dbReference>
<dbReference type="Gene3D" id="3.90.1200.10">
    <property type="match status" value="1"/>
</dbReference>
<reference evidence="2 3" key="1">
    <citation type="journal article" date="2020" name="Microbiol. Resour. Announc.">
        <title>Draft Genome Sequence of a Cladosporium Species Isolated from the Mesophotic Ascidian Didemnum maculosum.</title>
        <authorList>
            <person name="Gioti A."/>
            <person name="Siaperas R."/>
            <person name="Nikolaivits E."/>
            <person name="Le Goff G."/>
            <person name="Ouazzani J."/>
            <person name="Kotoulas G."/>
            <person name="Topakas E."/>
        </authorList>
    </citation>
    <scope>NUCLEOTIDE SEQUENCE [LARGE SCALE GENOMIC DNA]</scope>
    <source>
        <strain evidence="2 3">TM138-S3</strain>
    </source>
</reference>
<accession>A0AB34KFY6</accession>